<sequence length="313" mass="36333">MKLKEDFFDDDAIEWLEDQPKGKEYALFYLKLCLKSLKTNGILIRQVGTMLVPYDTKKLSEVTKTEFDTVVVAMELLKRIGLVEILECGEICIPRMEEMIGSETDKAAIMRRIREQKKMIESNNVTGTLPGSYQCKNSNNVTGTLPGSYQNVTQILENRDKEKEKDINIIVEPSDDSSSKRWKEYRLGDFEYQCVEMLIQSCMSVFPGSKVPKTESEKEKWAIEIERMKRLDGRSEADIIEALTYATTDVFWKSNIRSTKKFREKFETLIIQSREKKNGQRVNSFNGFPQRDYDMGKLESQLLMAEGWKEKEK</sequence>
<evidence type="ECO:0000313" key="1">
    <source>
        <dbReference type="EMBL" id="TGY90895.1"/>
    </source>
</evidence>
<gene>
    <name evidence="1" type="ORF">E5329_23875</name>
</gene>
<name>A0AC61RPK1_9FIRM</name>
<dbReference type="EMBL" id="SRYA01000080">
    <property type="protein sequence ID" value="TGY90895.1"/>
    <property type="molecule type" value="Genomic_DNA"/>
</dbReference>
<evidence type="ECO:0000313" key="2">
    <source>
        <dbReference type="Proteomes" id="UP000304953"/>
    </source>
</evidence>
<keyword evidence="2" id="KW-1185">Reference proteome</keyword>
<protein>
    <submittedName>
        <fullName evidence="1">Uncharacterized protein</fullName>
    </submittedName>
</protein>
<reference evidence="1" key="1">
    <citation type="submission" date="2019-04" db="EMBL/GenBank/DDBJ databases">
        <title>Microbes associate with the intestines of laboratory mice.</title>
        <authorList>
            <person name="Navarre W."/>
            <person name="Wong E."/>
            <person name="Huang K."/>
            <person name="Tropini C."/>
            <person name="Ng K."/>
            <person name="Yu B."/>
        </authorList>
    </citation>
    <scope>NUCLEOTIDE SEQUENCE</scope>
    <source>
        <strain evidence="1">NM01_1-7b</strain>
    </source>
</reference>
<organism evidence="1 2">
    <name type="scientific">Petralouisia muris</name>
    <dbReference type="NCBI Taxonomy" id="3032872"/>
    <lineage>
        <taxon>Bacteria</taxon>
        <taxon>Bacillati</taxon>
        <taxon>Bacillota</taxon>
        <taxon>Clostridia</taxon>
        <taxon>Lachnospirales</taxon>
        <taxon>Lachnospiraceae</taxon>
        <taxon>Petralouisia</taxon>
    </lineage>
</organism>
<dbReference type="Proteomes" id="UP000304953">
    <property type="component" value="Unassembled WGS sequence"/>
</dbReference>
<accession>A0AC61RPK1</accession>
<proteinExistence type="predicted"/>
<comment type="caution">
    <text evidence="1">The sequence shown here is derived from an EMBL/GenBank/DDBJ whole genome shotgun (WGS) entry which is preliminary data.</text>
</comment>